<keyword evidence="11" id="KW-0442">Lipid degradation</keyword>
<dbReference type="Pfam" id="PF00168">
    <property type="entry name" value="C2"/>
    <property type="match status" value="1"/>
</dbReference>
<dbReference type="GO" id="GO:0048471">
    <property type="term" value="C:perinuclear region of cytoplasm"/>
    <property type="evidence" value="ECO:0007669"/>
    <property type="project" value="UniProtKB-SubCell"/>
</dbReference>
<dbReference type="SMART" id="SM00149">
    <property type="entry name" value="PLCYc"/>
    <property type="match status" value="1"/>
</dbReference>
<dbReference type="EMBL" id="AFYH01221588">
    <property type="status" value="NOT_ANNOTATED_CDS"/>
    <property type="molecule type" value="Genomic_DNA"/>
</dbReference>
<dbReference type="PANTHER" id="PTHR10336">
    <property type="entry name" value="PHOSPHOINOSITIDE-SPECIFIC PHOSPHOLIPASE C FAMILY PROTEIN"/>
    <property type="match status" value="1"/>
</dbReference>
<dbReference type="eggNOG" id="KOG0169">
    <property type="taxonomic scope" value="Eukaryota"/>
</dbReference>
<dbReference type="EMBL" id="AFYH01221589">
    <property type="status" value="NOT_ANNOTATED_CDS"/>
    <property type="molecule type" value="Genomic_DNA"/>
</dbReference>
<dbReference type="EMBL" id="AFYH01221593">
    <property type="status" value="NOT_ANNOTATED_CDS"/>
    <property type="molecule type" value="Genomic_DNA"/>
</dbReference>
<dbReference type="InterPro" id="IPR017946">
    <property type="entry name" value="PLC-like_Pdiesterase_TIM-brl"/>
</dbReference>
<keyword evidence="7 11" id="KW-0443">Lipid metabolism</keyword>
<evidence type="ECO:0000259" key="12">
    <source>
        <dbReference type="PROSITE" id="PS50004"/>
    </source>
</evidence>
<reference evidence="15" key="1">
    <citation type="submission" date="2011-08" db="EMBL/GenBank/DDBJ databases">
        <title>The draft genome of Latimeria chalumnae.</title>
        <authorList>
            <person name="Di Palma F."/>
            <person name="Alfoldi J."/>
            <person name="Johnson J."/>
            <person name="Berlin A."/>
            <person name="Gnerre S."/>
            <person name="Jaffe D."/>
            <person name="MacCallum I."/>
            <person name="Young S."/>
            <person name="Walker B.J."/>
            <person name="Lander E."/>
            <person name="Lindblad-Toh K."/>
        </authorList>
    </citation>
    <scope>NUCLEOTIDE SEQUENCE [LARGE SCALE GENOMIC DNA]</scope>
    <source>
        <strain evidence="15">Wild caught</strain>
    </source>
</reference>
<dbReference type="InterPro" id="IPR001711">
    <property type="entry name" value="PLipase_C_Pinositol-sp_Y"/>
</dbReference>
<dbReference type="EMBL" id="AFYH01221592">
    <property type="status" value="NOT_ANNOTATED_CDS"/>
    <property type="molecule type" value="Genomic_DNA"/>
</dbReference>
<dbReference type="InterPro" id="IPR000909">
    <property type="entry name" value="PLipase_C_PInositol-sp_X_dom"/>
</dbReference>
<dbReference type="EMBL" id="AFYH01221594">
    <property type="status" value="NOT_ANNOTATED_CDS"/>
    <property type="molecule type" value="Genomic_DNA"/>
</dbReference>
<dbReference type="Pfam" id="PF00388">
    <property type="entry name" value="PI-PLC-X"/>
    <property type="match status" value="1"/>
</dbReference>
<dbReference type="PROSITE" id="PS50007">
    <property type="entry name" value="PIPLC_X_DOMAIN"/>
    <property type="match status" value="1"/>
</dbReference>
<keyword evidence="5 11" id="KW-0378">Hydrolase</keyword>
<dbReference type="SMART" id="SM00148">
    <property type="entry name" value="PLCXc"/>
    <property type="match status" value="1"/>
</dbReference>
<comment type="function">
    <text evidence="2">The production of the second messenger molecules diacylglycerol (DAG) and inositol 1,4,5-trisphosphate (IP3) is mediated by activated phosphatidylinositol-specific phospholipase C enzymes. In vitro, hydrolyzes PtdIns(4,5)P2 in a Ca(2+)-dependent manner. Triggers intracellular Ca(2+) oscillations in oocytes solely during M phase and is involved in inducing oocyte activation and initiating embryonic development up to the blastocyst stage. Is therefore a strong candidate for the egg-activating soluble sperm factor that is transferred from the sperm into the egg cytoplasm following gamete membrane fusion. May exert an inhibitory effect on phospholipase-C-coupled processes that depend on calcium ions and protein kinase C, including CFTR trafficking and function.</text>
</comment>
<name>H2ZU77_LATCH</name>
<comment type="cofactor">
    <cofactor evidence="1">
        <name>Ca(2+)</name>
        <dbReference type="ChEBI" id="CHEBI:29108"/>
    </cofactor>
</comment>
<dbReference type="PROSITE" id="PS50004">
    <property type="entry name" value="C2"/>
    <property type="match status" value="1"/>
</dbReference>
<evidence type="ECO:0000313" key="15">
    <source>
        <dbReference type="Proteomes" id="UP000008672"/>
    </source>
</evidence>
<dbReference type="GO" id="GO:0035556">
    <property type="term" value="P:intracellular signal transduction"/>
    <property type="evidence" value="ECO:0007669"/>
    <property type="project" value="InterPro"/>
</dbReference>
<dbReference type="GO" id="GO:0060470">
    <property type="term" value="P:positive regulation of cytosolic calcium ion concentration involved in egg activation"/>
    <property type="evidence" value="ECO:0007669"/>
    <property type="project" value="TreeGrafter"/>
</dbReference>
<dbReference type="SUPFAM" id="SSF51695">
    <property type="entry name" value="PLC-like phosphodiesterases"/>
    <property type="match status" value="1"/>
</dbReference>
<accession>H2ZU77</accession>
<dbReference type="CDD" id="cd00275">
    <property type="entry name" value="C2_PLC_like"/>
    <property type="match status" value="1"/>
</dbReference>
<keyword evidence="15" id="KW-1185">Reference proteome</keyword>
<evidence type="ECO:0000259" key="13">
    <source>
        <dbReference type="PROSITE" id="PS50008"/>
    </source>
</evidence>
<dbReference type="GO" id="GO:0016042">
    <property type="term" value="P:lipid catabolic process"/>
    <property type="evidence" value="ECO:0007669"/>
    <property type="project" value="UniProtKB-KW"/>
</dbReference>
<dbReference type="PANTHER" id="PTHR10336:SF29">
    <property type="entry name" value="1-PHOSPHATIDYLINOSITOL 4,5-BISPHOSPHATE PHOSPHODIESTERASE ZETA-1"/>
    <property type="match status" value="1"/>
</dbReference>
<evidence type="ECO:0000256" key="11">
    <source>
        <dbReference type="RuleBase" id="RU361133"/>
    </source>
</evidence>
<feature type="domain" description="C2" evidence="12">
    <location>
        <begin position="343"/>
        <end position="461"/>
    </location>
</feature>
<dbReference type="InParanoid" id="H2ZU77"/>
<feature type="domain" description="PI-PLC Y-box" evidence="13">
    <location>
        <begin position="226"/>
        <end position="342"/>
    </location>
</feature>
<dbReference type="HOGENOM" id="CLU_002738_3_2_1"/>
<dbReference type="EMBL" id="AFYH01221591">
    <property type="status" value="NOT_ANNOTATED_CDS"/>
    <property type="molecule type" value="Genomic_DNA"/>
</dbReference>
<keyword evidence="4" id="KW-0217">Developmental protein</keyword>
<evidence type="ECO:0000256" key="9">
    <source>
        <dbReference type="ARBA" id="ARBA00023279"/>
    </source>
</evidence>
<dbReference type="OMA" id="XALKFKI"/>
<comment type="subcellular location">
    <subcellularLocation>
        <location evidence="3">Cytoplasm</location>
        <location evidence="3">Perinuclear region</location>
    </subcellularLocation>
</comment>
<reference evidence="14" key="3">
    <citation type="submission" date="2025-09" db="UniProtKB">
        <authorList>
            <consortium name="Ensembl"/>
        </authorList>
    </citation>
    <scope>IDENTIFICATION</scope>
</reference>
<dbReference type="GO" id="GO:0005634">
    <property type="term" value="C:nucleus"/>
    <property type="evidence" value="ECO:0007669"/>
    <property type="project" value="TreeGrafter"/>
</dbReference>
<dbReference type="PRINTS" id="PR00390">
    <property type="entry name" value="PHPHLIPASEC"/>
</dbReference>
<keyword evidence="9" id="KW-0278">Fertilization</keyword>
<evidence type="ECO:0000256" key="6">
    <source>
        <dbReference type="ARBA" id="ARBA00022837"/>
    </source>
</evidence>
<dbReference type="SUPFAM" id="SSF49562">
    <property type="entry name" value="C2 domain (Calcium/lipid-binding domain, CaLB)"/>
    <property type="match status" value="1"/>
</dbReference>
<dbReference type="STRING" id="7897.ENSLACP00000000948"/>
<dbReference type="Gene3D" id="2.60.40.150">
    <property type="entry name" value="C2 domain"/>
    <property type="match status" value="1"/>
</dbReference>
<dbReference type="InterPro" id="IPR001192">
    <property type="entry name" value="PI-PLC_fam"/>
</dbReference>
<protein>
    <recommendedName>
        <fullName evidence="11">Phosphoinositide phospholipase C</fullName>
        <ecNumber evidence="11">3.1.4.11</ecNumber>
    </recommendedName>
</protein>
<dbReference type="GO" id="GO:0004435">
    <property type="term" value="F:phosphatidylinositol-4,5-bisphosphate phospholipase C activity"/>
    <property type="evidence" value="ECO:0007669"/>
    <property type="project" value="UniProtKB-EC"/>
</dbReference>
<organism evidence="14 15">
    <name type="scientific">Latimeria chalumnae</name>
    <name type="common">Coelacanth</name>
    <dbReference type="NCBI Taxonomy" id="7897"/>
    <lineage>
        <taxon>Eukaryota</taxon>
        <taxon>Metazoa</taxon>
        <taxon>Chordata</taxon>
        <taxon>Craniata</taxon>
        <taxon>Vertebrata</taxon>
        <taxon>Euteleostomi</taxon>
        <taxon>Coelacanthiformes</taxon>
        <taxon>Coelacanthidae</taxon>
        <taxon>Latimeria</taxon>
    </lineage>
</organism>
<dbReference type="EMBL" id="AFYH01221590">
    <property type="status" value="NOT_ANNOTATED_CDS"/>
    <property type="molecule type" value="Genomic_DNA"/>
</dbReference>
<dbReference type="Ensembl" id="ENSLACT00000000957.1">
    <property type="protein sequence ID" value="ENSLACP00000000948.1"/>
    <property type="gene ID" value="ENSLACG00000000847.1"/>
</dbReference>
<keyword evidence="8" id="KW-0807">Transducer</keyword>
<keyword evidence="6" id="KW-0106">Calcium</keyword>
<dbReference type="EMBL" id="AFYH01221587">
    <property type="status" value="NOT_ANNOTATED_CDS"/>
    <property type="molecule type" value="Genomic_DNA"/>
</dbReference>
<evidence type="ECO:0000256" key="10">
    <source>
        <dbReference type="ARBA" id="ARBA00023674"/>
    </source>
</evidence>
<sequence length="461" mass="53323">KQKSCMTFDGFYRFINSPFFDIFNKEHEKVYQDMTQPLQHYFISSSHNTYLLGDQLASDSSTTAYLRVLRKGCRCVEIDCWDGPDGEPIVYHGHTLTSKILFKNVIKIIHKFAFESAILPLLVALKKHISSRKSQQVIQNDTLVQILLKNVLFEQTNKKNNPRIRPQLHYVILRRNRDVKTIPANRKKKIHDSEIIRRPLILHSCLTCLLFFKKPKKTTIELAMDLSDLVIYTKAVRFQSFEYSRDNQKFYEMNSLGETKAIKLGRQAACDFMVHTSRFLTRIYPKGSRAFSSNYNPQELWNVGCQMVALNFQTGGLQMDLQDGKFRDNGGCGYILKPVFLRRPERYRFNPNNPYQEIHPIKLDILIISANQIVGSDGVTEKEINPYVQVEIWGVPVDCQQKSTYVIKNNGFNPIWNEILSFSIEVPELALVRFTVEHDSPVTNSIVLGQYTLPFTCMKKG</sequence>
<proteinExistence type="predicted"/>
<dbReference type="InterPro" id="IPR000008">
    <property type="entry name" value="C2_dom"/>
</dbReference>
<evidence type="ECO:0000256" key="8">
    <source>
        <dbReference type="ARBA" id="ARBA00023224"/>
    </source>
</evidence>
<comment type="catalytic activity">
    <reaction evidence="10">
        <text>a 1,2-diacyl-sn-glycero-3-phospho-(1D-myo-inositol-4,5-bisphosphate) + H2O = 1D-myo-inositol 1,4,5-trisphosphate + a 1,2-diacyl-sn-glycerol + H(+)</text>
        <dbReference type="Rhea" id="RHEA:33179"/>
        <dbReference type="ChEBI" id="CHEBI:15377"/>
        <dbReference type="ChEBI" id="CHEBI:15378"/>
        <dbReference type="ChEBI" id="CHEBI:17815"/>
        <dbReference type="ChEBI" id="CHEBI:58456"/>
        <dbReference type="ChEBI" id="CHEBI:203600"/>
        <dbReference type="EC" id="3.1.4.11"/>
    </reaction>
    <physiologicalReaction direction="left-to-right" evidence="10">
        <dbReference type="Rhea" id="RHEA:33180"/>
    </physiologicalReaction>
</comment>
<evidence type="ECO:0000256" key="5">
    <source>
        <dbReference type="ARBA" id="ARBA00022801"/>
    </source>
</evidence>
<reference evidence="14" key="2">
    <citation type="submission" date="2025-08" db="UniProtKB">
        <authorList>
            <consortium name="Ensembl"/>
        </authorList>
    </citation>
    <scope>IDENTIFICATION</scope>
</reference>
<evidence type="ECO:0000256" key="3">
    <source>
        <dbReference type="ARBA" id="ARBA00004556"/>
    </source>
</evidence>
<dbReference type="GeneTree" id="ENSGT00940000159950"/>
<dbReference type="AlphaFoldDB" id="H2ZU77"/>
<dbReference type="Gene3D" id="3.20.20.190">
    <property type="entry name" value="Phosphatidylinositol (PI) phosphodiesterase"/>
    <property type="match status" value="1"/>
</dbReference>
<evidence type="ECO:0000256" key="1">
    <source>
        <dbReference type="ARBA" id="ARBA00001913"/>
    </source>
</evidence>
<dbReference type="EC" id="3.1.4.11" evidence="11"/>
<dbReference type="SMART" id="SM00239">
    <property type="entry name" value="C2"/>
    <property type="match status" value="1"/>
</dbReference>
<evidence type="ECO:0000313" key="14">
    <source>
        <dbReference type="Ensembl" id="ENSLACP00000000948.1"/>
    </source>
</evidence>
<dbReference type="Proteomes" id="UP000008672">
    <property type="component" value="Unassembled WGS sequence"/>
</dbReference>
<evidence type="ECO:0000256" key="4">
    <source>
        <dbReference type="ARBA" id="ARBA00022473"/>
    </source>
</evidence>
<dbReference type="InterPro" id="IPR035892">
    <property type="entry name" value="C2_domain_sf"/>
</dbReference>
<evidence type="ECO:0000256" key="2">
    <source>
        <dbReference type="ARBA" id="ARBA00003992"/>
    </source>
</evidence>
<dbReference type="PROSITE" id="PS50008">
    <property type="entry name" value="PIPLC_Y_DOMAIN"/>
    <property type="match status" value="1"/>
</dbReference>
<evidence type="ECO:0000256" key="7">
    <source>
        <dbReference type="ARBA" id="ARBA00023098"/>
    </source>
</evidence>
<dbReference type="Pfam" id="PF00387">
    <property type="entry name" value="PI-PLC-Y"/>
    <property type="match status" value="1"/>
</dbReference>